<keyword evidence="1" id="KW-0805">Transcription regulation</keyword>
<sequence>MKPKERQLAILDYLQTYGKTAVDTLAQYFETTGTTIRKDLTVLENEHKVLRTYGSVVLVGNDKEDDELPMTNKTYINLEQKRKIAKVAVSLLKDGDSMIIDSGSTVLQMIPFLGKLDNLTIMTNSLHIINSLVVLENNHELLMCGGTYRSRSASFHGILAESTFDKFHFDKLFIGTDGFDLELGLTTFNEVHGVSKAMTGAAKEIIVLADSSKFGRRSPNMVCPLEKIDVVITDSGLDEQTHQALLARNIKVIIAE</sequence>
<evidence type="ECO:0000313" key="6">
    <source>
        <dbReference type="Proteomes" id="UP000188820"/>
    </source>
</evidence>
<dbReference type="InterPro" id="IPR050313">
    <property type="entry name" value="Carb_Metab_HTH_regulators"/>
</dbReference>
<dbReference type="Proteomes" id="UP000188820">
    <property type="component" value="Unassembled WGS sequence"/>
</dbReference>
<gene>
    <name evidence="5" type="primary">srlR</name>
    <name evidence="5" type="ORF">BKG89_00215</name>
</gene>
<dbReference type="SUPFAM" id="SSF46785">
    <property type="entry name" value="Winged helix' DNA-binding domain"/>
    <property type="match status" value="1"/>
</dbReference>
<protein>
    <submittedName>
        <fullName evidence="5">Transcriptional regulator</fullName>
    </submittedName>
</protein>
<dbReference type="Pfam" id="PF08220">
    <property type="entry name" value="HTH_DeoR"/>
    <property type="match status" value="1"/>
</dbReference>
<feature type="domain" description="HTH deoR-type" evidence="4">
    <location>
        <begin position="3"/>
        <end position="58"/>
    </location>
</feature>
<proteinExistence type="predicted"/>
<evidence type="ECO:0000256" key="2">
    <source>
        <dbReference type="ARBA" id="ARBA00023125"/>
    </source>
</evidence>
<dbReference type="InterPro" id="IPR014036">
    <property type="entry name" value="DeoR-like_C"/>
</dbReference>
<dbReference type="SUPFAM" id="SSF100950">
    <property type="entry name" value="NagB/RpiA/CoA transferase-like"/>
    <property type="match status" value="1"/>
</dbReference>
<dbReference type="InterPro" id="IPR001034">
    <property type="entry name" value="DeoR_HTH"/>
</dbReference>
<dbReference type="RefSeq" id="WP_077462186.1">
    <property type="nucleotide sequence ID" value="NZ_MLAA01000001.1"/>
</dbReference>
<dbReference type="EMBL" id="MLAA01000001">
    <property type="protein sequence ID" value="OOF71491.1"/>
    <property type="molecule type" value="Genomic_DNA"/>
</dbReference>
<comment type="caution">
    <text evidence="5">The sequence shown here is derived from an EMBL/GenBank/DDBJ whole genome shotgun (WGS) entry which is preliminary data.</text>
</comment>
<keyword evidence="6" id="KW-1185">Reference proteome</keyword>
<dbReference type="InterPro" id="IPR037171">
    <property type="entry name" value="NagB/RpiA_transferase-like"/>
</dbReference>
<dbReference type="PANTHER" id="PTHR30363:SF57">
    <property type="entry name" value="GLUCITOL OPERON REPRESSOR"/>
    <property type="match status" value="1"/>
</dbReference>
<dbReference type="InterPro" id="IPR018356">
    <property type="entry name" value="Tscrpt_reg_HTH_DeoR_CS"/>
</dbReference>
<evidence type="ECO:0000256" key="1">
    <source>
        <dbReference type="ARBA" id="ARBA00023015"/>
    </source>
</evidence>
<dbReference type="PANTHER" id="PTHR30363">
    <property type="entry name" value="HTH-TYPE TRANSCRIPTIONAL REGULATOR SRLR-RELATED"/>
    <property type="match status" value="1"/>
</dbReference>
<dbReference type="Gene3D" id="3.40.50.1360">
    <property type="match status" value="1"/>
</dbReference>
<accession>A0ABX3L1C4</accession>
<keyword evidence="2" id="KW-0238">DNA-binding</keyword>
<evidence type="ECO:0000259" key="4">
    <source>
        <dbReference type="PROSITE" id="PS51000"/>
    </source>
</evidence>
<dbReference type="NCBIfam" id="NF007753">
    <property type="entry name" value="PRK10434.1"/>
    <property type="match status" value="1"/>
</dbReference>
<reference evidence="5 6" key="1">
    <citation type="submission" date="2016-10" db="EMBL/GenBank/DDBJ databases">
        <title>Rodentibacter gen. nov. and new species.</title>
        <authorList>
            <person name="Christensen H."/>
        </authorList>
    </citation>
    <scope>NUCLEOTIDE SEQUENCE [LARGE SCALE GENOMIC DNA]</scope>
    <source>
        <strain evidence="5 6">1998236014</strain>
    </source>
</reference>
<evidence type="ECO:0000313" key="5">
    <source>
        <dbReference type="EMBL" id="OOF71491.1"/>
    </source>
</evidence>
<organism evidence="5 6">
    <name type="scientific">Rodentibacter caecimuris</name>
    <dbReference type="NCBI Taxonomy" id="1796644"/>
    <lineage>
        <taxon>Bacteria</taxon>
        <taxon>Pseudomonadati</taxon>
        <taxon>Pseudomonadota</taxon>
        <taxon>Gammaproteobacteria</taxon>
        <taxon>Pasteurellales</taxon>
        <taxon>Pasteurellaceae</taxon>
        <taxon>Rodentibacter</taxon>
    </lineage>
</organism>
<dbReference type="InterPro" id="IPR036390">
    <property type="entry name" value="WH_DNA-bd_sf"/>
</dbReference>
<dbReference type="SMART" id="SM00420">
    <property type="entry name" value="HTH_DEOR"/>
    <property type="match status" value="1"/>
</dbReference>
<evidence type="ECO:0000256" key="3">
    <source>
        <dbReference type="ARBA" id="ARBA00023163"/>
    </source>
</evidence>
<keyword evidence="3" id="KW-0804">Transcription</keyword>
<name>A0ABX3L1C4_9PAST</name>
<dbReference type="PROSITE" id="PS51000">
    <property type="entry name" value="HTH_DEOR_2"/>
    <property type="match status" value="1"/>
</dbReference>
<dbReference type="SMART" id="SM01134">
    <property type="entry name" value="DeoRC"/>
    <property type="match status" value="1"/>
</dbReference>
<dbReference type="Pfam" id="PF00455">
    <property type="entry name" value="DeoRC"/>
    <property type="match status" value="1"/>
</dbReference>
<dbReference type="PROSITE" id="PS00894">
    <property type="entry name" value="HTH_DEOR_1"/>
    <property type="match status" value="1"/>
</dbReference>